<keyword evidence="6" id="KW-0675">Receptor</keyword>
<keyword evidence="4" id="KW-1133">Transmembrane helix</keyword>
<organism evidence="6">
    <name type="scientific">Magallana gigas</name>
    <name type="common">Pacific oyster</name>
    <name type="synonym">Crassostrea gigas</name>
    <dbReference type="NCBI Taxonomy" id="29159"/>
    <lineage>
        <taxon>Eukaryota</taxon>
        <taxon>Metazoa</taxon>
        <taxon>Spiralia</taxon>
        <taxon>Lophotrochozoa</taxon>
        <taxon>Mollusca</taxon>
        <taxon>Bivalvia</taxon>
        <taxon>Autobranchia</taxon>
        <taxon>Pteriomorphia</taxon>
        <taxon>Ostreida</taxon>
        <taxon>Ostreoidea</taxon>
        <taxon>Ostreidae</taxon>
        <taxon>Magallana</taxon>
    </lineage>
</organism>
<dbReference type="AlphaFoldDB" id="K1RHM2"/>
<dbReference type="InterPro" id="IPR000436">
    <property type="entry name" value="Sushi_SCR_CCP_dom"/>
</dbReference>
<dbReference type="PANTHER" id="PTHR46513">
    <property type="entry name" value="VITELLOGENIN RECEPTOR-LIKE PROTEIN-RELATED-RELATED"/>
    <property type="match status" value="1"/>
</dbReference>
<dbReference type="Pfam" id="PF00058">
    <property type="entry name" value="Ldl_recept_b"/>
    <property type="match status" value="1"/>
</dbReference>
<feature type="compositionally biased region" description="Polar residues" evidence="3">
    <location>
        <begin position="1130"/>
        <end position="1140"/>
    </location>
</feature>
<dbReference type="CDD" id="cd00033">
    <property type="entry name" value="CCP"/>
    <property type="match status" value="1"/>
</dbReference>
<keyword evidence="4" id="KW-0812">Transmembrane</keyword>
<dbReference type="Gene3D" id="2.120.10.30">
    <property type="entry name" value="TolB, C-terminal domain"/>
    <property type="match status" value="3"/>
</dbReference>
<dbReference type="InterPro" id="IPR050778">
    <property type="entry name" value="Cueball_EGF_LRP_Nidogen"/>
</dbReference>
<dbReference type="InterPro" id="IPR000742">
    <property type="entry name" value="EGF"/>
</dbReference>
<dbReference type="SUPFAM" id="SSF63825">
    <property type="entry name" value="YWTD domain"/>
    <property type="match status" value="3"/>
</dbReference>
<keyword evidence="6" id="KW-0449">Lipoprotein</keyword>
<keyword evidence="4" id="KW-0472">Membrane</keyword>
<dbReference type="InterPro" id="IPR000033">
    <property type="entry name" value="LDLR_classB_rpt"/>
</dbReference>
<keyword evidence="1" id="KW-0768">Sushi</keyword>
<evidence type="ECO:0000256" key="2">
    <source>
        <dbReference type="PROSITE-ProRule" id="PRU00461"/>
    </source>
</evidence>
<gene>
    <name evidence="6" type="ORF">CGI_10015495</name>
</gene>
<dbReference type="InParanoid" id="K1RHM2"/>
<dbReference type="Pfam" id="PF14670">
    <property type="entry name" value="FXa_inhibition"/>
    <property type="match status" value="3"/>
</dbReference>
<dbReference type="PANTHER" id="PTHR46513:SF44">
    <property type="entry name" value="LDL RECEPTOR RELATED PROTEIN 4"/>
    <property type="match status" value="1"/>
</dbReference>
<feature type="chain" id="PRO_5043388478" evidence="5">
    <location>
        <begin position="23"/>
        <end position="1167"/>
    </location>
</feature>
<dbReference type="EMBL" id="JH817568">
    <property type="protein sequence ID" value="EKC33666.1"/>
    <property type="molecule type" value="Genomic_DNA"/>
</dbReference>
<reference evidence="6" key="1">
    <citation type="journal article" date="2012" name="Nature">
        <title>The oyster genome reveals stress adaptation and complexity of shell formation.</title>
        <authorList>
            <person name="Zhang G."/>
            <person name="Fang X."/>
            <person name="Guo X."/>
            <person name="Li L."/>
            <person name="Luo R."/>
            <person name="Xu F."/>
            <person name="Yang P."/>
            <person name="Zhang L."/>
            <person name="Wang X."/>
            <person name="Qi H."/>
            <person name="Xiong Z."/>
            <person name="Que H."/>
            <person name="Xie Y."/>
            <person name="Holland P.W."/>
            <person name="Paps J."/>
            <person name="Zhu Y."/>
            <person name="Wu F."/>
            <person name="Chen Y."/>
            <person name="Wang J."/>
            <person name="Peng C."/>
            <person name="Meng J."/>
            <person name="Yang L."/>
            <person name="Liu J."/>
            <person name="Wen B."/>
            <person name="Zhang N."/>
            <person name="Huang Z."/>
            <person name="Zhu Q."/>
            <person name="Feng Y."/>
            <person name="Mount A."/>
            <person name="Hedgecock D."/>
            <person name="Xu Z."/>
            <person name="Liu Y."/>
            <person name="Domazet-Loso T."/>
            <person name="Du Y."/>
            <person name="Sun X."/>
            <person name="Zhang S."/>
            <person name="Liu B."/>
            <person name="Cheng P."/>
            <person name="Jiang X."/>
            <person name="Li J."/>
            <person name="Fan D."/>
            <person name="Wang W."/>
            <person name="Fu W."/>
            <person name="Wang T."/>
            <person name="Wang B."/>
            <person name="Zhang J."/>
            <person name="Peng Z."/>
            <person name="Li Y."/>
            <person name="Li N."/>
            <person name="Wang J."/>
            <person name="Chen M."/>
            <person name="He Y."/>
            <person name="Tan F."/>
            <person name="Song X."/>
            <person name="Zheng Q."/>
            <person name="Huang R."/>
            <person name="Yang H."/>
            <person name="Du X."/>
            <person name="Chen L."/>
            <person name="Yang M."/>
            <person name="Gaffney P.M."/>
            <person name="Wang S."/>
            <person name="Luo L."/>
            <person name="She Z."/>
            <person name="Ming Y."/>
            <person name="Huang W."/>
            <person name="Zhang S."/>
            <person name="Huang B."/>
            <person name="Zhang Y."/>
            <person name="Qu T."/>
            <person name="Ni P."/>
            <person name="Miao G."/>
            <person name="Wang J."/>
            <person name="Wang Q."/>
            <person name="Steinberg C.E."/>
            <person name="Wang H."/>
            <person name="Li N."/>
            <person name="Qian L."/>
            <person name="Zhang G."/>
            <person name="Li Y."/>
            <person name="Yang H."/>
            <person name="Liu X."/>
            <person name="Wang J."/>
            <person name="Yin Y."/>
            <person name="Wang J."/>
        </authorList>
    </citation>
    <scope>NUCLEOTIDE SEQUENCE [LARGE SCALE GENOMIC DNA]</scope>
    <source>
        <strain evidence="6">05x7-T-G4-1.051#20</strain>
    </source>
</reference>
<comment type="caution">
    <text evidence="1">Lacks conserved residue(s) required for the propagation of feature annotation.</text>
</comment>
<dbReference type="HOGENOM" id="CLU_008476_0_0_1"/>
<protein>
    <submittedName>
        <fullName evidence="6">Low-density lipoprotein receptor-related protein 6</fullName>
    </submittedName>
</protein>
<dbReference type="PROSITE" id="PS50923">
    <property type="entry name" value="SUSHI"/>
    <property type="match status" value="1"/>
</dbReference>
<feature type="signal peptide" evidence="5">
    <location>
        <begin position="1"/>
        <end position="22"/>
    </location>
</feature>
<feature type="region of interest" description="Disordered" evidence="3">
    <location>
        <begin position="1121"/>
        <end position="1140"/>
    </location>
</feature>
<proteinExistence type="predicted"/>
<feature type="repeat" description="LDL-receptor class B" evidence="2">
    <location>
        <begin position="808"/>
        <end position="854"/>
    </location>
</feature>
<dbReference type="SUPFAM" id="SSF57196">
    <property type="entry name" value="EGF/Laminin"/>
    <property type="match status" value="1"/>
</dbReference>
<evidence type="ECO:0000313" key="6">
    <source>
        <dbReference type="EMBL" id="EKC33666.1"/>
    </source>
</evidence>
<dbReference type="SUPFAM" id="SSF57184">
    <property type="entry name" value="Growth factor receptor domain"/>
    <property type="match status" value="1"/>
</dbReference>
<keyword evidence="5" id="KW-0732">Signal</keyword>
<name>K1RHM2_MAGGI</name>
<feature type="transmembrane region" description="Helical" evidence="4">
    <location>
        <begin position="1063"/>
        <end position="1088"/>
    </location>
</feature>
<evidence type="ECO:0000256" key="3">
    <source>
        <dbReference type="SAM" id="MobiDB-lite"/>
    </source>
</evidence>
<evidence type="ECO:0000256" key="1">
    <source>
        <dbReference type="PROSITE-ProRule" id="PRU00302"/>
    </source>
</evidence>
<evidence type="ECO:0000256" key="4">
    <source>
        <dbReference type="SAM" id="Phobius"/>
    </source>
</evidence>
<evidence type="ECO:0000256" key="5">
    <source>
        <dbReference type="SAM" id="SignalP"/>
    </source>
</evidence>
<dbReference type="InterPro" id="IPR009030">
    <property type="entry name" value="Growth_fac_rcpt_cys_sf"/>
</dbReference>
<dbReference type="InterPro" id="IPR011042">
    <property type="entry name" value="6-blade_b-propeller_TolB-like"/>
</dbReference>
<feature type="repeat" description="LDL-receptor class B" evidence="2">
    <location>
        <begin position="230"/>
        <end position="274"/>
    </location>
</feature>
<accession>K1RHM2</accession>
<dbReference type="SMART" id="SM00181">
    <property type="entry name" value="EGF"/>
    <property type="match status" value="3"/>
</dbReference>
<dbReference type="SMART" id="SM00135">
    <property type="entry name" value="LY"/>
    <property type="match status" value="8"/>
</dbReference>
<dbReference type="PROSITE" id="PS51120">
    <property type="entry name" value="LDLRB"/>
    <property type="match status" value="2"/>
</dbReference>
<sequence>MLERKMALVWKILFHFTGLLIAVTCQVAEEDRGLVVSLLPDHVSEIVTFPGRVDNFVNSKDTSDDKSGHRFLYFFGRTDVLSMACDPWNHSMYVLDGLSQSLYKMHHFNIWMNDTERNVTLIHKGVSHSATSQIAFDWLSRNIYWTDDYYNWIGVQPVDTEDKTMYKIIMHDGLWSPLALSLDPIKGYLFVAEHGANTVIERADLAGENRKTIITSVSKVPDIVVDTEEERIYWIDIGRNALETAKYDGTDRRLVRRSTNIYIMMSGLTLYKDVVCLTKFQENEVLCLDKRSGSVVWSTTFATQQPWSVEVYDKDLQKRVPHECEKKGCSQFCANTPSGAKCLCKEGQELDRDGKSCKVSHTLYGKRLLVANGTDLCMLDIRVITGHESDARCFLSWKHNITHLAVDANRNKIYFTDDVSRRIQKHDIVLNVTSIIATTSSESGLVYDWVNDDVYWSEADSGKVKVTTTADNVRQEATIFWGLDRPTYLTINPHNSSLYWISNKNGQYSIEGGSFDGMKRWRIAEKATLQSPSGLFYDYSYKKLFFIDKGELKSILPDGSSLLALNSVGSDSKVVVYKDYALVTNIKNSVRTLNIHTKAMQGSLNLTNVQKILDIAVFDKSIQLTEKSPCMVNNGGCEHICTVDTGKKKCRCGFGYTLKSDGLNCSSIPIMEDFALTVDYTHGILYQVSLNNAEVTAVDLPPPNYPMSAAYDAKRHRVYWTDFQRYQILESTIWGKNKTVVFNTGSYIPGSIQVDSSTGNIYYAATTFDFMKGVTSHIAVVRPKSEQNKVVISQLEVVKTIALHPQKGWLYWIDKGGAQYTAYIGRGAMDGDSRSFFVSSNLFSPTGLTVDYQGDKLYWSDSYMNTINYIGLDGTNRGELTHDPRADIMHIAIFGSHLYYTAVNRQFITKVNKETGAISSWMSETPEFGRLETLDIYPGDPMPVNEKCAVNNGLCSTFCLPTPFGRTCACEEGVLLEKDGRTCKGVKKCNQTVPNGGFDVECSGYLGTTCKYHCSQGYIPAMANQELHCSYNGDWGVRMEKLCEPYGPARADFSTESRELDRAALGGILGAVIFVLLAAIVVIILVLYKRRSGMFAHAKFVNAPNVQLNPSNAEKIDEKELSNGKDHGNGTLNGTMGTSNPVYEYKTDTNNSNSSHHVYTTLDIQKM</sequence>